<dbReference type="PANTHER" id="PTHR11439:SF483">
    <property type="entry name" value="PEPTIDE SYNTHASE GLIP-LIKE, PUTATIVE (AFU_ORTHOLOGUE AFUA_3G12920)-RELATED"/>
    <property type="match status" value="1"/>
</dbReference>
<dbReference type="CDD" id="cd09272">
    <property type="entry name" value="RNase_HI_RT_Ty1"/>
    <property type="match status" value="1"/>
</dbReference>
<dbReference type="OrthoDB" id="119063at2759"/>
<sequence length="252" mass="28914">MRIHWTTAGAVQDGPVQDNAHTCNFRFLVIQKERRLFGELHSPRYSNAIRTLGKFLNCFTKEHFVLAKRIPRYLQGTREFDLGWYKSETPALQLVAYADTDLGSEKDDHRSITGHVLQLKGCTFAYKSKKQPIMMDDTCSAEFVAASECSNTIMWKYNNVCAELKLRREKKTILYEDNQAAIHVIVSSGYKVKSLDLKFHKIRDFVERGVFKVEYCPSEDNIADIFTKLLGPQQLSKLRLCLNVIPVSGIKK</sequence>
<comment type="caution">
    <text evidence="1">The sequence shown here is derived from an EMBL/GenBank/DDBJ whole genome shotgun (WGS) entry which is preliminary data.</text>
</comment>
<gene>
    <name evidence="1" type="ORF">PHMEG_00014264</name>
</gene>
<dbReference type="EMBL" id="NBNE01001812">
    <property type="protein sequence ID" value="OWZ12549.1"/>
    <property type="molecule type" value="Genomic_DNA"/>
</dbReference>
<reference evidence="2" key="1">
    <citation type="submission" date="2017-03" db="EMBL/GenBank/DDBJ databases">
        <title>Phytopthora megakarya and P. palmivora, two closely related causual agents of cacao black pod achieved similar genome size and gene model numbers by different mechanisms.</title>
        <authorList>
            <person name="Ali S."/>
            <person name="Shao J."/>
            <person name="Larry D.J."/>
            <person name="Kronmiller B."/>
            <person name="Shen D."/>
            <person name="Strem M.D."/>
            <person name="Melnick R.L."/>
            <person name="Guiltinan M.J."/>
            <person name="Tyler B.M."/>
            <person name="Meinhardt L.W."/>
            <person name="Bailey B.A."/>
        </authorList>
    </citation>
    <scope>NUCLEOTIDE SEQUENCE [LARGE SCALE GENOMIC DNA]</scope>
    <source>
        <strain evidence="2">zdho120</strain>
    </source>
</reference>
<accession>A0A225W5V6</accession>
<organism evidence="1 2">
    <name type="scientific">Phytophthora megakarya</name>
    <dbReference type="NCBI Taxonomy" id="4795"/>
    <lineage>
        <taxon>Eukaryota</taxon>
        <taxon>Sar</taxon>
        <taxon>Stramenopiles</taxon>
        <taxon>Oomycota</taxon>
        <taxon>Peronosporomycetes</taxon>
        <taxon>Peronosporales</taxon>
        <taxon>Peronosporaceae</taxon>
        <taxon>Phytophthora</taxon>
    </lineage>
</organism>
<name>A0A225W5V6_9STRA</name>
<dbReference type="STRING" id="4795.A0A225W5V6"/>
<keyword evidence="2" id="KW-1185">Reference proteome</keyword>
<evidence type="ECO:0000313" key="1">
    <source>
        <dbReference type="EMBL" id="OWZ12549.1"/>
    </source>
</evidence>
<dbReference type="AlphaFoldDB" id="A0A225W5V6"/>
<evidence type="ECO:0000313" key="2">
    <source>
        <dbReference type="Proteomes" id="UP000198211"/>
    </source>
</evidence>
<protein>
    <submittedName>
        <fullName evidence="1">Copia type Polyprotein</fullName>
    </submittedName>
</protein>
<dbReference type="PANTHER" id="PTHR11439">
    <property type="entry name" value="GAG-POL-RELATED RETROTRANSPOSON"/>
    <property type="match status" value="1"/>
</dbReference>
<proteinExistence type="predicted"/>
<dbReference type="Proteomes" id="UP000198211">
    <property type="component" value="Unassembled WGS sequence"/>
</dbReference>